<dbReference type="Proteomes" id="UP000503464">
    <property type="component" value="Chromosome"/>
</dbReference>
<gene>
    <name evidence="1" type="ORF">G9399_18065</name>
</gene>
<evidence type="ECO:0000313" key="2">
    <source>
        <dbReference type="Proteomes" id="UP000503464"/>
    </source>
</evidence>
<organism evidence="1 2">
    <name type="scientific">Serratia fonticola</name>
    <dbReference type="NCBI Taxonomy" id="47917"/>
    <lineage>
        <taxon>Bacteria</taxon>
        <taxon>Pseudomonadati</taxon>
        <taxon>Pseudomonadota</taxon>
        <taxon>Gammaproteobacteria</taxon>
        <taxon>Enterobacterales</taxon>
        <taxon>Yersiniaceae</taxon>
        <taxon>Serratia</taxon>
    </lineage>
</organism>
<protein>
    <submittedName>
        <fullName evidence="1">Cellulose synthase</fullName>
    </submittedName>
</protein>
<dbReference type="InterPro" id="IPR022798">
    <property type="entry name" value="BcsD_bac"/>
</dbReference>
<dbReference type="Pfam" id="PF03500">
    <property type="entry name" value="Cellsynth_D"/>
    <property type="match status" value="1"/>
</dbReference>
<accession>A0AAE7EJI7</accession>
<evidence type="ECO:0000313" key="1">
    <source>
        <dbReference type="EMBL" id="QKJ59858.1"/>
    </source>
</evidence>
<dbReference type="AlphaFoldDB" id="A0AAE7EJI7"/>
<dbReference type="RefSeq" id="WP_065686844.1">
    <property type="nucleotide sequence ID" value="NZ_CAMKVM010000048.1"/>
</dbReference>
<dbReference type="InterPro" id="IPR038470">
    <property type="entry name" value="Cellsynth_D_sf"/>
</dbReference>
<reference evidence="2" key="1">
    <citation type="submission" date="2020-03" db="EMBL/GenBank/DDBJ databases">
        <title>Genome sequences of seven Enterobacteriaceae strains isolated from Canadian wastewater treatment facilities.</title>
        <authorList>
            <person name="Huang H."/>
            <person name="Chmara J.T."/>
            <person name="Duceppe M.-O."/>
        </authorList>
    </citation>
    <scope>NUCLEOTIDE SEQUENCE [LARGE SCALE GENOMIC DNA]</scope>
    <source>
        <strain evidence="2">Biosolid 3</strain>
    </source>
</reference>
<dbReference type="EMBL" id="CP054160">
    <property type="protein sequence ID" value="QKJ59858.1"/>
    <property type="molecule type" value="Genomic_DNA"/>
</dbReference>
<name>A0AAE7EJI7_SERFO</name>
<dbReference type="Gene3D" id="3.30.70.2590">
    <property type="match status" value="1"/>
</dbReference>
<sequence>MQDINTTGYELDYYRQRQFKAGWQDLIEVVFSGILASADDADSRDFLRLMGSNLAKKLPLPEAETVGELEDALNALLRQFDWGRVQIEANGEQMILTHYAYPHSADPANEDVWALSFATVLEGAYDAWLLAQGGEAHVSLRWRSPAKDNTLVFCYRNEQRR</sequence>
<dbReference type="GO" id="GO:0030244">
    <property type="term" value="P:cellulose biosynthetic process"/>
    <property type="evidence" value="ECO:0007669"/>
    <property type="project" value="InterPro"/>
</dbReference>
<proteinExistence type="predicted"/>